<name>A0A1E3PEK4_9ASCO</name>
<reference evidence="3 4" key="1">
    <citation type="journal article" date="2016" name="Proc. Natl. Acad. Sci. U.S.A.">
        <title>Comparative genomics of biotechnologically important yeasts.</title>
        <authorList>
            <person name="Riley R."/>
            <person name="Haridas S."/>
            <person name="Wolfe K.H."/>
            <person name="Lopes M.R."/>
            <person name="Hittinger C.T."/>
            <person name="Goeker M."/>
            <person name="Salamov A.A."/>
            <person name="Wisecaver J.H."/>
            <person name="Long T.M."/>
            <person name="Calvey C.H."/>
            <person name="Aerts A.L."/>
            <person name="Barry K.W."/>
            <person name="Choi C."/>
            <person name="Clum A."/>
            <person name="Coughlan A.Y."/>
            <person name="Deshpande S."/>
            <person name="Douglass A.P."/>
            <person name="Hanson S.J."/>
            <person name="Klenk H.-P."/>
            <person name="LaButti K.M."/>
            <person name="Lapidus A."/>
            <person name="Lindquist E.A."/>
            <person name="Lipzen A.M."/>
            <person name="Meier-Kolthoff J.P."/>
            <person name="Ohm R.A."/>
            <person name="Otillar R.P."/>
            <person name="Pangilinan J.L."/>
            <person name="Peng Y."/>
            <person name="Rokas A."/>
            <person name="Rosa C.A."/>
            <person name="Scheuner C."/>
            <person name="Sibirny A.A."/>
            <person name="Slot J.C."/>
            <person name="Stielow J.B."/>
            <person name="Sun H."/>
            <person name="Kurtzman C.P."/>
            <person name="Blackwell M."/>
            <person name="Grigoriev I.V."/>
            <person name="Jeffries T.W."/>
        </authorList>
    </citation>
    <scope>NUCLEOTIDE SEQUENCE [LARGE SCALE GENOMIC DNA]</scope>
    <source>
        <strain evidence="3 4">DSM 6958</strain>
    </source>
</reference>
<dbReference type="InterPro" id="IPR000086">
    <property type="entry name" value="NUDIX_hydrolase_dom"/>
</dbReference>
<dbReference type="GO" id="GO:0006753">
    <property type="term" value="P:nucleoside phosphate metabolic process"/>
    <property type="evidence" value="ECO:0007669"/>
    <property type="project" value="TreeGrafter"/>
</dbReference>
<dbReference type="PANTHER" id="PTHR11839:SF1">
    <property type="entry name" value="ADP-SUGAR PYROPHOSPHATASE"/>
    <property type="match status" value="1"/>
</dbReference>
<feature type="domain" description="Nudix hydrolase" evidence="2">
    <location>
        <begin position="92"/>
        <end position="237"/>
    </location>
</feature>
<dbReference type="AlphaFoldDB" id="A0A1E3PEK4"/>
<dbReference type="OrthoDB" id="10249920at2759"/>
<dbReference type="SUPFAM" id="SSF55811">
    <property type="entry name" value="Nudix"/>
    <property type="match status" value="1"/>
</dbReference>
<proteinExistence type="predicted"/>
<evidence type="ECO:0000313" key="3">
    <source>
        <dbReference type="EMBL" id="ODQ63843.1"/>
    </source>
</evidence>
<accession>A0A1E3PEK4</accession>
<dbReference type="InterPro" id="IPR015797">
    <property type="entry name" value="NUDIX_hydrolase-like_dom_sf"/>
</dbReference>
<dbReference type="GO" id="GO:0047631">
    <property type="term" value="F:ADP-ribose diphosphatase activity"/>
    <property type="evidence" value="ECO:0007669"/>
    <property type="project" value="TreeGrafter"/>
</dbReference>
<organism evidence="3 4">
    <name type="scientific">Nadsonia fulvescens var. elongata DSM 6958</name>
    <dbReference type="NCBI Taxonomy" id="857566"/>
    <lineage>
        <taxon>Eukaryota</taxon>
        <taxon>Fungi</taxon>
        <taxon>Dikarya</taxon>
        <taxon>Ascomycota</taxon>
        <taxon>Saccharomycotina</taxon>
        <taxon>Dipodascomycetes</taxon>
        <taxon>Dipodascales</taxon>
        <taxon>Dipodascales incertae sedis</taxon>
        <taxon>Nadsonia</taxon>
    </lineage>
</organism>
<dbReference type="GO" id="GO:0019693">
    <property type="term" value="P:ribose phosphate metabolic process"/>
    <property type="evidence" value="ECO:0007669"/>
    <property type="project" value="TreeGrafter"/>
</dbReference>
<evidence type="ECO:0000256" key="1">
    <source>
        <dbReference type="ARBA" id="ARBA00022801"/>
    </source>
</evidence>
<dbReference type="STRING" id="857566.A0A1E3PEK4"/>
<keyword evidence="1" id="KW-0378">Hydrolase</keyword>
<protein>
    <recommendedName>
        <fullName evidence="2">Nudix hydrolase domain-containing protein</fullName>
    </recommendedName>
</protein>
<dbReference type="GO" id="GO:0005829">
    <property type="term" value="C:cytosol"/>
    <property type="evidence" value="ECO:0007669"/>
    <property type="project" value="TreeGrafter"/>
</dbReference>
<dbReference type="PROSITE" id="PS51462">
    <property type="entry name" value="NUDIX"/>
    <property type="match status" value="1"/>
</dbReference>
<evidence type="ECO:0000313" key="4">
    <source>
        <dbReference type="Proteomes" id="UP000095009"/>
    </source>
</evidence>
<dbReference type="EMBL" id="KV454413">
    <property type="protein sequence ID" value="ODQ63843.1"/>
    <property type="molecule type" value="Genomic_DNA"/>
</dbReference>
<gene>
    <name evidence="3" type="ORF">NADFUDRAFT_83944</name>
</gene>
<keyword evidence="4" id="KW-1185">Reference proteome</keyword>
<dbReference type="Pfam" id="PF00293">
    <property type="entry name" value="NUDIX"/>
    <property type="match status" value="1"/>
</dbReference>
<dbReference type="PANTHER" id="PTHR11839">
    <property type="entry name" value="UDP/ADP-SUGAR PYROPHOSPHATASE"/>
    <property type="match status" value="1"/>
</dbReference>
<dbReference type="GO" id="GO:0005634">
    <property type="term" value="C:nucleus"/>
    <property type="evidence" value="ECO:0007669"/>
    <property type="project" value="TreeGrafter"/>
</dbReference>
<dbReference type="Gene3D" id="3.90.79.10">
    <property type="entry name" value="Nucleoside Triphosphate Pyrophosphohydrolase"/>
    <property type="match status" value="1"/>
</dbReference>
<dbReference type="Proteomes" id="UP000095009">
    <property type="component" value="Unassembled WGS sequence"/>
</dbReference>
<evidence type="ECO:0000259" key="2">
    <source>
        <dbReference type="PROSITE" id="PS51462"/>
    </source>
</evidence>
<sequence>MIYQTRIPWTRFLPRLGRGARGIRINPLDFTPSRIVNIRPLPLESARWVTLQEIEYIDANQTKRRYERAKRIHSNTSPAPAPALAPALAPVPAPDAVAIIALVHHPDPRHRPVEIILQKQFRPALGKVCIELPAGLVNSSTDTSPSNTARRELAEETGIFETVTVKRAEAIAYNDPGLSDASVVLVHLDVDESGLTHRKNVALDEAELVESFTVPVADLENQLNSLRARGMAIDTRLVSLVAGMQLWKEFGTKLSL</sequence>